<keyword evidence="1" id="KW-0732">Signal</keyword>
<dbReference type="RefSeq" id="WP_266937430.1">
    <property type="nucleotide sequence ID" value="NZ_CP107955.1"/>
</dbReference>
<reference evidence="2 3" key="1">
    <citation type="submission" date="2023-02" db="EMBL/GenBank/DDBJ databases">
        <authorList>
            <person name="Maleckis M."/>
        </authorList>
    </citation>
    <scope>NUCLEOTIDE SEQUENCE [LARGE SCALE GENOMIC DNA]</scope>
    <source>
        <strain evidence="2 3">P8-A2</strain>
    </source>
</reference>
<dbReference type="EMBL" id="JARAKF010000001">
    <property type="protein sequence ID" value="MDU8999998.1"/>
    <property type="molecule type" value="Genomic_DNA"/>
</dbReference>
<evidence type="ECO:0000313" key="3">
    <source>
        <dbReference type="Proteomes" id="UP001257627"/>
    </source>
</evidence>
<dbReference type="Proteomes" id="UP001257627">
    <property type="component" value="Unassembled WGS sequence"/>
</dbReference>
<protein>
    <recommendedName>
        <fullName evidence="4">PknH-like extracellular domain-containing protein</fullName>
    </recommendedName>
</protein>
<keyword evidence="3" id="KW-1185">Reference proteome</keyword>
<name>A0ABU3V1N0_9ACTN</name>
<feature type="chain" id="PRO_5046746771" description="PknH-like extracellular domain-containing protein" evidence="1">
    <location>
        <begin position="30"/>
        <end position="325"/>
    </location>
</feature>
<accession>A0ABU3V1N0</accession>
<feature type="signal peptide" evidence="1">
    <location>
        <begin position="1"/>
        <end position="29"/>
    </location>
</feature>
<proteinExistence type="predicted"/>
<sequence>MSRRRTAVLAAATAATAALITSCSSGHDAAGKDPKTAPIANAASNIDKSAWPKAIPNSGLAKDLSLPLQAYMQTYQDTVALDNAERNLETSCMADYGFTVTFPPAGQTPPPSADDANLPRRYGITDRATAAKYGYGLPEDSQGQKGTRMPALTKEQVEVLTGRTSIRNNPTDPAPEPAPSTYQGKPIHKDGCAGWAADQLGNRNLDFSLVSQLDGESLTQSQKTPAVQEAISAWSKCMNTKGYTVATPYDADKVVPHADGAPSQDEINVALADIDCKKSTTLVEIWFNEDSKIQDQQIKDHKSELDALGTRKTDALAAAKKALNG</sequence>
<evidence type="ECO:0000256" key="1">
    <source>
        <dbReference type="SAM" id="SignalP"/>
    </source>
</evidence>
<gene>
    <name evidence="2" type="ORF">PU648_48330</name>
</gene>
<comment type="caution">
    <text evidence="2">The sequence shown here is derived from an EMBL/GenBank/DDBJ whole genome shotgun (WGS) entry which is preliminary data.</text>
</comment>
<evidence type="ECO:0008006" key="4">
    <source>
        <dbReference type="Google" id="ProtNLM"/>
    </source>
</evidence>
<dbReference type="PROSITE" id="PS51257">
    <property type="entry name" value="PROKAR_LIPOPROTEIN"/>
    <property type="match status" value="1"/>
</dbReference>
<evidence type="ECO:0000313" key="2">
    <source>
        <dbReference type="EMBL" id="MDU8999998.1"/>
    </source>
</evidence>
<organism evidence="2 3">
    <name type="scientific">Streptomyces mirabilis</name>
    <dbReference type="NCBI Taxonomy" id="68239"/>
    <lineage>
        <taxon>Bacteria</taxon>
        <taxon>Bacillati</taxon>
        <taxon>Actinomycetota</taxon>
        <taxon>Actinomycetes</taxon>
        <taxon>Kitasatosporales</taxon>
        <taxon>Streptomycetaceae</taxon>
        <taxon>Streptomyces</taxon>
    </lineage>
</organism>